<name>A0A397S8D1_9GLOM</name>
<reference evidence="2 3" key="1">
    <citation type="submission" date="2018-06" db="EMBL/GenBank/DDBJ databases">
        <title>Comparative genomics reveals the genomic features of Rhizophagus irregularis, R. cerebriforme, R. diaphanum and Gigaspora rosea, and their symbiotic lifestyle signature.</title>
        <authorList>
            <person name="Morin E."/>
            <person name="San Clemente H."/>
            <person name="Chen E.C.H."/>
            <person name="De La Providencia I."/>
            <person name="Hainaut M."/>
            <person name="Kuo A."/>
            <person name="Kohler A."/>
            <person name="Murat C."/>
            <person name="Tang N."/>
            <person name="Roy S."/>
            <person name="Loubradou J."/>
            <person name="Henrissat B."/>
            <person name="Grigoriev I.V."/>
            <person name="Corradi N."/>
            <person name="Roux C."/>
            <person name="Martin F.M."/>
        </authorList>
    </citation>
    <scope>NUCLEOTIDE SEQUENCE [LARGE SCALE GENOMIC DNA]</scope>
    <source>
        <strain evidence="2 3">DAOM 227022</strain>
    </source>
</reference>
<gene>
    <name evidence="2" type="ORF">C1645_788102</name>
</gene>
<evidence type="ECO:0000313" key="3">
    <source>
        <dbReference type="Proteomes" id="UP000265703"/>
    </source>
</evidence>
<keyword evidence="3" id="KW-1185">Reference proteome</keyword>
<organism evidence="2 3">
    <name type="scientific">Glomus cerebriforme</name>
    <dbReference type="NCBI Taxonomy" id="658196"/>
    <lineage>
        <taxon>Eukaryota</taxon>
        <taxon>Fungi</taxon>
        <taxon>Fungi incertae sedis</taxon>
        <taxon>Mucoromycota</taxon>
        <taxon>Glomeromycotina</taxon>
        <taxon>Glomeromycetes</taxon>
        <taxon>Glomerales</taxon>
        <taxon>Glomeraceae</taxon>
        <taxon>Glomus</taxon>
    </lineage>
</organism>
<evidence type="ECO:0000313" key="2">
    <source>
        <dbReference type="EMBL" id="RIA82580.1"/>
    </source>
</evidence>
<dbReference type="EMBL" id="QKYT01000652">
    <property type="protein sequence ID" value="RIA82580.1"/>
    <property type="molecule type" value="Genomic_DNA"/>
</dbReference>
<comment type="caution">
    <text evidence="2">The sequence shown here is derived from an EMBL/GenBank/DDBJ whole genome shotgun (WGS) entry which is preliminary data.</text>
</comment>
<evidence type="ECO:0000256" key="1">
    <source>
        <dbReference type="SAM" id="MobiDB-lite"/>
    </source>
</evidence>
<feature type="compositionally biased region" description="Basic and acidic residues" evidence="1">
    <location>
        <begin position="58"/>
        <end position="69"/>
    </location>
</feature>
<feature type="compositionally biased region" description="Acidic residues" evidence="1">
    <location>
        <begin position="78"/>
        <end position="94"/>
    </location>
</feature>
<accession>A0A397S8D1</accession>
<proteinExistence type="predicted"/>
<dbReference type="AlphaFoldDB" id="A0A397S8D1"/>
<feature type="region of interest" description="Disordered" evidence="1">
    <location>
        <begin position="58"/>
        <end position="102"/>
    </location>
</feature>
<dbReference type="Proteomes" id="UP000265703">
    <property type="component" value="Unassembled WGS sequence"/>
</dbReference>
<sequence length="163" mass="18657">MITIFLSILKRYRRPVSLLTFMLRQLITSRRMSRRLMTMMMAFAESFRKDYEKMLEEKRIPEVSSKDETLASSSNSDSDSDSVSDSDSDYDESMEQLHDELTRKEMARLKALEANAGGTTSKITPPIKIFNNLNLLDDDLLSDVPVDSNHPINTQSEKITVQV</sequence>
<protein>
    <submittedName>
        <fullName evidence="2">Uncharacterized protein</fullName>
    </submittedName>
</protein>